<comment type="caution">
    <text evidence="1">The sequence shown here is derived from an EMBL/GenBank/DDBJ whole genome shotgun (WGS) entry which is preliminary data.</text>
</comment>
<dbReference type="Proteomes" id="UP000299102">
    <property type="component" value="Unassembled WGS sequence"/>
</dbReference>
<accession>A0A4C1X483</accession>
<dbReference type="AlphaFoldDB" id="A0A4C1X483"/>
<protein>
    <submittedName>
        <fullName evidence="1">Uncharacterized protein</fullName>
    </submittedName>
</protein>
<dbReference type="EMBL" id="BGZK01000707">
    <property type="protein sequence ID" value="GBP57055.1"/>
    <property type="molecule type" value="Genomic_DNA"/>
</dbReference>
<name>A0A4C1X483_EUMVA</name>
<organism evidence="1 2">
    <name type="scientific">Eumeta variegata</name>
    <name type="common">Bagworm moth</name>
    <name type="synonym">Eumeta japonica</name>
    <dbReference type="NCBI Taxonomy" id="151549"/>
    <lineage>
        <taxon>Eukaryota</taxon>
        <taxon>Metazoa</taxon>
        <taxon>Ecdysozoa</taxon>
        <taxon>Arthropoda</taxon>
        <taxon>Hexapoda</taxon>
        <taxon>Insecta</taxon>
        <taxon>Pterygota</taxon>
        <taxon>Neoptera</taxon>
        <taxon>Endopterygota</taxon>
        <taxon>Lepidoptera</taxon>
        <taxon>Glossata</taxon>
        <taxon>Ditrysia</taxon>
        <taxon>Tineoidea</taxon>
        <taxon>Psychidae</taxon>
        <taxon>Oiketicinae</taxon>
        <taxon>Eumeta</taxon>
    </lineage>
</organism>
<evidence type="ECO:0000313" key="1">
    <source>
        <dbReference type="EMBL" id="GBP57055.1"/>
    </source>
</evidence>
<keyword evidence="2" id="KW-1185">Reference proteome</keyword>
<reference evidence="1 2" key="1">
    <citation type="journal article" date="2019" name="Commun. Biol.">
        <title>The bagworm genome reveals a unique fibroin gene that provides high tensile strength.</title>
        <authorList>
            <person name="Kono N."/>
            <person name="Nakamura H."/>
            <person name="Ohtoshi R."/>
            <person name="Tomita M."/>
            <person name="Numata K."/>
            <person name="Arakawa K."/>
        </authorList>
    </citation>
    <scope>NUCLEOTIDE SEQUENCE [LARGE SCALE GENOMIC DNA]</scope>
</reference>
<sequence length="102" mass="11471">MLVFLESKARTPYRGRATPWSTQLLHDNGIADGDSRRREVAASAVAFRPMPTAAQEAGDLLVTRLESRLSMGGGDFTLVQTNMEKKTSAYKKRQTERWSFSY</sequence>
<evidence type="ECO:0000313" key="2">
    <source>
        <dbReference type="Proteomes" id="UP000299102"/>
    </source>
</evidence>
<gene>
    <name evidence="1" type="ORF">EVAR_45811_1</name>
</gene>
<proteinExistence type="predicted"/>